<dbReference type="OrthoDB" id="9810236at2"/>
<dbReference type="NCBIfam" id="TIGR01587">
    <property type="entry name" value="cas3_core"/>
    <property type="match status" value="1"/>
</dbReference>
<evidence type="ECO:0000256" key="7">
    <source>
        <dbReference type="ARBA" id="ARBA00022806"/>
    </source>
</evidence>
<dbReference type="InterPro" id="IPR054712">
    <property type="entry name" value="Cas3-like_dom"/>
</dbReference>
<dbReference type="PANTHER" id="PTHR47959:SF16">
    <property type="entry name" value="CRISPR-ASSOCIATED NUCLEASE_HELICASE CAS3-RELATED"/>
    <property type="match status" value="1"/>
</dbReference>
<keyword evidence="4" id="KW-0479">Metal-binding</keyword>
<dbReference type="InterPro" id="IPR050079">
    <property type="entry name" value="DEAD_box_RNA_helicase"/>
</dbReference>
<comment type="similarity">
    <text evidence="1">In the N-terminal section; belongs to the CRISPR-associated nuclease Cas3-HD family.</text>
</comment>
<dbReference type="GO" id="GO:0003724">
    <property type="term" value="F:RNA helicase activity"/>
    <property type="evidence" value="ECO:0007669"/>
    <property type="project" value="TreeGrafter"/>
</dbReference>
<evidence type="ECO:0000259" key="12">
    <source>
        <dbReference type="PROSITE" id="PS51194"/>
    </source>
</evidence>
<dbReference type="Pfam" id="PF18019">
    <property type="entry name" value="Cas3_HD"/>
    <property type="match status" value="1"/>
</dbReference>
<evidence type="ECO:0000259" key="11">
    <source>
        <dbReference type="PROSITE" id="PS51192"/>
    </source>
</evidence>
<dbReference type="SMART" id="SM00490">
    <property type="entry name" value="HELICc"/>
    <property type="match status" value="1"/>
</dbReference>
<dbReference type="GO" id="GO:0046872">
    <property type="term" value="F:metal ion binding"/>
    <property type="evidence" value="ECO:0007669"/>
    <property type="project" value="UniProtKB-KW"/>
</dbReference>
<dbReference type="eggNOG" id="COG1203">
    <property type="taxonomic scope" value="Bacteria"/>
</dbReference>
<dbReference type="AlphaFoldDB" id="B9L1B9"/>
<keyword evidence="3" id="KW-0540">Nuclease</keyword>
<dbReference type="InterPro" id="IPR006474">
    <property type="entry name" value="Helicase_Cas3_CRISPR-ass_core"/>
</dbReference>
<evidence type="ECO:0000259" key="13">
    <source>
        <dbReference type="PROSITE" id="PS51643"/>
    </source>
</evidence>
<feature type="domain" description="Helicase C-terminal" evidence="12">
    <location>
        <begin position="482"/>
        <end position="639"/>
    </location>
</feature>
<evidence type="ECO:0000313" key="15">
    <source>
        <dbReference type="Proteomes" id="UP000000447"/>
    </source>
</evidence>
<evidence type="ECO:0000256" key="10">
    <source>
        <dbReference type="ARBA" id="ARBA00038437"/>
    </source>
</evidence>
<name>B9L1B9_THERP</name>
<evidence type="ECO:0000256" key="6">
    <source>
        <dbReference type="ARBA" id="ARBA00022801"/>
    </source>
</evidence>
<proteinExistence type="inferred from homology"/>
<dbReference type="CDD" id="cd09641">
    <property type="entry name" value="Cas3''_I"/>
    <property type="match status" value="1"/>
</dbReference>
<dbReference type="Pfam" id="PF00270">
    <property type="entry name" value="DEAD"/>
    <property type="match status" value="1"/>
</dbReference>
<comment type="similarity">
    <text evidence="2">In the central section; belongs to the CRISPR-associated helicase Cas3 family.</text>
</comment>
<dbReference type="InterPro" id="IPR014001">
    <property type="entry name" value="Helicase_ATP-bd"/>
</dbReference>
<evidence type="ECO:0000256" key="1">
    <source>
        <dbReference type="ARBA" id="ARBA00006847"/>
    </source>
</evidence>
<keyword evidence="15" id="KW-1185">Reference proteome</keyword>
<dbReference type="SMART" id="SM00487">
    <property type="entry name" value="DEXDc"/>
    <property type="match status" value="1"/>
</dbReference>
<dbReference type="GO" id="GO:0003676">
    <property type="term" value="F:nucleic acid binding"/>
    <property type="evidence" value="ECO:0007669"/>
    <property type="project" value="InterPro"/>
</dbReference>
<keyword evidence="6" id="KW-0378">Hydrolase</keyword>
<evidence type="ECO:0000313" key="14">
    <source>
        <dbReference type="EMBL" id="ACM04933.1"/>
    </source>
</evidence>
<dbReference type="Pfam" id="PF22590">
    <property type="entry name" value="Cas3-like_C_2"/>
    <property type="match status" value="1"/>
</dbReference>
<gene>
    <name evidence="14" type="primary">cas3</name>
    <name evidence="14" type="ordered locus">trd_0020</name>
</gene>
<evidence type="ECO:0000256" key="8">
    <source>
        <dbReference type="ARBA" id="ARBA00022840"/>
    </source>
</evidence>
<dbReference type="InterPro" id="IPR011545">
    <property type="entry name" value="DEAD/DEAH_box_helicase_dom"/>
</dbReference>
<organism evidence="14 15">
    <name type="scientific">Thermomicrobium roseum (strain ATCC 27502 / DSM 5159 / P-2)</name>
    <dbReference type="NCBI Taxonomy" id="309801"/>
    <lineage>
        <taxon>Bacteria</taxon>
        <taxon>Pseudomonadati</taxon>
        <taxon>Thermomicrobiota</taxon>
        <taxon>Thermomicrobia</taxon>
        <taxon>Thermomicrobiales</taxon>
        <taxon>Thermomicrobiaceae</taxon>
        <taxon>Thermomicrobium</taxon>
    </lineage>
</organism>
<keyword evidence="7" id="KW-0347">Helicase</keyword>
<dbReference type="NCBIfam" id="TIGR01596">
    <property type="entry name" value="cas3_HD"/>
    <property type="match status" value="1"/>
</dbReference>
<feature type="domain" description="HD Cas3-type" evidence="13">
    <location>
        <begin position="9"/>
        <end position="222"/>
    </location>
</feature>
<dbReference type="PROSITE" id="PS51643">
    <property type="entry name" value="HD_CAS3"/>
    <property type="match status" value="1"/>
</dbReference>
<reference evidence="14 15" key="1">
    <citation type="journal article" date="2009" name="PLoS ONE">
        <title>Complete genome sequence of the aerobic CO-oxidizing thermophile Thermomicrobium roseum.</title>
        <authorList>
            <person name="Wu D."/>
            <person name="Raymond J."/>
            <person name="Wu M."/>
            <person name="Chatterji S."/>
            <person name="Ren Q."/>
            <person name="Graham J.E."/>
            <person name="Bryant D.A."/>
            <person name="Robb F."/>
            <person name="Colman A."/>
            <person name="Tallon L.J."/>
            <person name="Badger J.H."/>
            <person name="Madupu R."/>
            <person name="Ward N.L."/>
            <person name="Eisen J.A."/>
        </authorList>
    </citation>
    <scope>NUCLEOTIDE SEQUENCE [LARGE SCALE GENOMIC DNA]</scope>
    <source>
        <strain evidence="15">ATCC 27502 / DSM 5159 / P-2</strain>
    </source>
</reference>
<dbReference type="SUPFAM" id="SSF52540">
    <property type="entry name" value="P-loop containing nucleoside triphosphate hydrolases"/>
    <property type="match status" value="1"/>
</dbReference>
<dbReference type="GO" id="GO:0005524">
    <property type="term" value="F:ATP binding"/>
    <property type="evidence" value="ECO:0007669"/>
    <property type="project" value="UniProtKB-KW"/>
</dbReference>
<evidence type="ECO:0000256" key="4">
    <source>
        <dbReference type="ARBA" id="ARBA00022723"/>
    </source>
</evidence>
<accession>B9L1B9</accession>
<keyword evidence="9" id="KW-0051">Antiviral defense</keyword>
<sequence>MVGEPLAKSGDPPITLRQHTLEVLAYVEQVIPAYRALWSRVLDSRSVDHLGRALPLAAAGHDLGKAALGFQRSLQERGFRWEFRHEVLSAALLLASGHATGDPGQLAIAAVLTHHRDLTEERLWRDCGVPQLPRPQFLEKAQRQFRERAAELGPFWEWIVRFSQEVEVLRTDQWPCSPHDLEPPAEFLRSLQERADRLHAFRSAEGLLLTLSRGWLLAADHAASAGIPRFVSTIPTEWRARHAERLAHSRAQGDGQLRAFQRALGEYEGSALLIAPTGAGKTDAAIRWIARNRIGGERIFYILPYQASIEAMGQTLERLFGRETVGTLHARTLEVAFQRYFSGDDYEEAYQAARQDAELNRLVHKPIKVTTPFQLIKWLFGLPRFEVGLAEMVGALVIFDEIHAYDAHVTALILELVRVLRELGARCLFMSATFPDFLRQYIEDAYAQPLRLFRLDQPPAHDTWAERFLAQARHRVEWTADPLEELVDLVVEAAQNGERVLVVANRVQQAQALYQRLVECVPDGLQLLHARLMRRDRVAREQRILAALRGESPEPVRVLVATQVVEVSLDISFDRLVTEVAPVDDLLQRFGRVNRYYEHNSPRPIVISRTYGDALYYVYDRERLERTLEEAPPHGHALDAFDAEQWVERVYREGWTTNEGRRFEQALASFRAVIEGLRPLQHADMAYEDFYRLFQGAEVLPSPFQEEYLRYQIEGKHLLAQQLLVPVPYGTFWKLHRAGRISQLKDGTLVASVQYDPDLGLLPEVADLDAVIV</sequence>
<dbReference type="KEGG" id="tro:trd_0020"/>
<dbReference type="InterPro" id="IPR038257">
    <property type="entry name" value="CRISPR-assoc_Cas3_HD_sf"/>
</dbReference>
<dbReference type="RefSeq" id="WP_012641435.1">
    <property type="nucleotide sequence ID" value="NC_011959.1"/>
</dbReference>
<dbReference type="EMBL" id="CP001275">
    <property type="protein sequence ID" value="ACM04933.1"/>
    <property type="molecule type" value="Genomic_DNA"/>
</dbReference>
<keyword evidence="5" id="KW-0547">Nucleotide-binding</keyword>
<dbReference type="Proteomes" id="UP000000447">
    <property type="component" value="Chromosome"/>
</dbReference>
<dbReference type="InterPro" id="IPR027417">
    <property type="entry name" value="P-loop_NTPase"/>
</dbReference>
<feature type="domain" description="Helicase ATP-binding" evidence="11">
    <location>
        <begin position="262"/>
        <end position="452"/>
    </location>
</feature>
<dbReference type="PROSITE" id="PS51194">
    <property type="entry name" value="HELICASE_CTER"/>
    <property type="match status" value="1"/>
</dbReference>
<dbReference type="GO" id="GO:0005829">
    <property type="term" value="C:cytosol"/>
    <property type="evidence" value="ECO:0007669"/>
    <property type="project" value="TreeGrafter"/>
</dbReference>
<dbReference type="InterPro" id="IPR001650">
    <property type="entry name" value="Helicase_C-like"/>
</dbReference>
<evidence type="ECO:0000256" key="5">
    <source>
        <dbReference type="ARBA" id="ARBA00022741"/>
    </source>
</evidence>
<dbReference type="Gene3D" id="3.40.50.300">
    <property type="entry name" value="P-loop containing nucleotide triphosphate hydrolases"/>
    <property type="match status" value="2"/>
</dbReference>
<dbReference type="HOGENOM" id="CLU_009347_1_0_0"/>
<protein>
    <submittedName>
        <fullName evidence="14">CRISPR-associated helicase Cas3 domain protein</fullName>
    </submittedName>
</protein>
<dbReference type="PROSITE" id="PS51192">
    <property type="entry name" value="HELICASE_ATP_BIND_1"/>
    <property type="match status" value="1"/>
</dbReference>
<dbReference type="PANTHER" id="PTHR47959">
    <property type="entry name" value="ATP-DEPENDENT RNA HELICASE RHLE-RELATED"/>
    <property type="match status" value="1"/>
</dbReference>
<dbReference type="GO" id="GO:0004518">
    <property type="term" value="F:nuclease activity"/>
    <property type="evidence" value="ECO:0007669"/>
    <property type="project" value="UniProtKB-KW"/>
</dbReference>
<dbReference type="GO" id="GO:0016787">
    <property type="term" value="F:hydrolase activity"/>
    <property type="evidence" value="ECO:0007669"/>
    <property type="project" value="UniProtKB-KW"/>
</dbReference>
<evidence type="ECO:0000256" key="3">
    <source>
        <dbReference type="ARBA" id="ARBA00022722"/>
    </source>
</evidence>
<evidence type="ECO:0000256" key="2">
    <source>
        <dbReference type="ARBA" id="ARBA00009046"/>
    </source>
</evidence>
<dbReference type="Gene3D" id="1.10.3210.30">
    <property type="match status" value="1"/>
</dbReference>
<dbReference type="GO" id="GO:0051607">
    <property type="term" value="P:defense response to virus"/>
    <property type="evidence" value="ECO:0007669"/>
    <property type="project" value="UniProtKB-KW"/>
</dbReference>
<keyword evidence="8" id="KW-0067">ATP-binding</keyword>
<dbReference type="STRING" id="309801.trd_0020"/>
<dbReference type="InterPro" id="IPR006483">
    <property type="entry name" value="CRISPR-assoc_Cas3_HD"/>
</dbReference>
<evidence type="ECO:0000256" key="9">
    <source>
        <dbReference type="ARBA" id="ARBA00023118"/>
    </source>
</evidence>
<dbReference type="eggNOG" id="COG2254">
    <property type="taxonomic scope" value="Bacteria"/>
</dbReference>
<comment type="similarity">
    <text evidence="10">Belongs to the DEAD box helicase family.</text>
</comment>